<accession>A0A087M7C9</accession>
<dbReference type="Gene3D" id="3.50.50.60">
    <property type="entry name" value="FAD/NAD(P)-binding domain"/>
    <property type="match status" value="2"/>
</dbReference>
<dbReference type="Pfam" id="PF02852">
    <property type="entry name" value="Pyr_redox_dim"/>
    <property type="match status" value="1"/>
</dbReference>
<dbReference type="PRINTS" id="PR00368">
    <property type="entry name" value="FADPNR"/>
</dbReference>
<sequence>MSTSPDLCIIGAGTLGVDLALYARRLGASVVLADRDRPEPGDAAQQALRMASLVQSAKRAQDMRRAPELGVGASEFKLSAKQVAERAARLVENRVRATSPEVLTAQGVTVMRGAVGFVDGRSLLVGDITIKPGKIIIAIGGAPAFPDIPGLGDIDVFSVDSIIENQRKLTHLVIIGSDAAAIEQAQLQRRLGAAVTLVPHGPLLPEFDPEAVSLLLAAFADEGISVRAGAQTVAINRRSQGIGVEIEAEGGVRETLDASHVLVSAGHKVDLDELDIAKARLKPGTNASRTIRPVGIAAGHADWNAARAHGRAEVDALLGRRRSHAVSLVPRLIETEPAIAQIGPLVPRADKARVGDTILRENLAENDRAAAMGNDRGLVKLTLDGKGQVQRASLAGPFAAELAGTVALAMSRRVGIADWADLPLPRPSLFEVFSRLGENYLAARNVSTTGQGGPALRRWLGFRPRG</sequence>
<feature type="domain" description="FAD/NAD(P)-binding" evidence="5">
    <location>
        <begin position="6"/>
        <end position="275"/>
    </location>
</feature>
<keyword evidence="3" id="KW-0274">FAD</keyword>
<evidence type="ECO:0000259" key="5">
    <source>
        <dbReference type="Pfam" id="PF07992"/>
    </source>
</evidence>
<evidence type="ECO:0000313" key="7">
    <source>
        <dbReference type="Proteomes" id="UP000028981"/>
    </source>
</evidence>
<dbReference type="EMBL" id="JQGC01000001">
    <property type="protein sequence ID" value="KFL32782.1"/>
    <property type="molecule type" value="Genomic_DNA"/>
</dbReference>
<evidence type="ECO:0000256" key="2">
    <source>
        <dbReference type="ARBA" id="ARBA00022630"/>
    </source>
</evidence>
<dbReference type="InterPro" id="IPR023753">
    <property type="entry name" value="FAD/NAD-binding_dom"/>
</dbReference>
<dbReference type="SUPFAM" id="SSF51905">
    <property type="entry name" value="FAD/NAD(P)-binding domain"/>
    <property type="match status" value="1"/>
</dbReference>
<dbReference type="STRING" id="46914.JP75_01110"/>
<dbReference type="InterPro" id="IPR004099">
    <property type="entry name" value="Pyr_nucl-diS_OxRdtase_dimer"/>
</dbReference>
<dbReference type="InterPro" id="IPR036188">
    <property type="entry name" value="FAD/NAD-bd_sf"/>
</dbReference>
<reference evidence="6 7" key="1">
    <citation type="submission" date="2014-08" db="EMBL/GenBank/DDBJ databases">
        <authorList>
            <person name="Hassan Y.I."/>
            <person name="Lepp D."/>
            <person name="Zhou T."/>
        </authorList>
    </citation>
    <scope>NUCLEOTIDE SEQUENCE [LARGE SCALE GENOMIC DNA]</scope>
    <source>
        <strain evidence="6 7">IFO13584</strain>
    </source>
</reference>
<keyword evidence="2" id="KW-0285">Flavoprotein</keyword>
<dbReference type="PANTHER" id="PTHR43014:SF2">
    <property type="entry name" value="MERCURIC REDUCTASE"/>
    <property type="match status" value="1"/>
</dbReference>
<evidence type="ECO:0000256" key="1">
    <source>
        <dbReference type="ARBA" id="ARBA00001974"/>
    </source>
</evidence>
<comment type="caution">
    <text evidence="6">The sequence shown here is derived from an EMBL/GenBank/DDBJ whole genome shotgun (WGS) entry which is preliminary data.</text>
</comment>
<dbReference type="PRINTS" id="PR00411">
    <property type="entry name" value="PNDRDTASEI"/>
</dbReference>
<dbReference type="AlphaFoldDB" id="A0A087M7C9"/>
<organism evidence="6 7">
    <name type="scientific">Devosia riboflavina</name>
    <dbReference type="NCBI Taxonomy" id="46914"/>
    <lineage>
        <taxon>Bacteria</taxon>
        <taxon>Pseudomonadati</taxon>
        <taxon>Pseudomonadota</taxon>
        <taxon>Alphaproteobacteria</taxon>
        <taxon>Hyphomicrobiales</taxon>
        <taxon>Devosiaceae</taxon>
        <taxon>Devosia</taxon>
    </lineage>
</organism>
<dbReference type="GO" id="GO:0003955">
    <property type="term" value="F:NAD(P)H dehydrogenase (quinone) activity"/>
    <property type="evidence" value="ECO:0007669"/>
    <property type="project" value="TreeGrafter"/>
</dbReference>
<dbReference type="PANTHER" id="PTHR43014">
    <property type="entry name" value="MERCURIC REDUCTASE"/>
    <property type="match status" value="1"/>
</dbReference>
<evidence type="ECO:0000313" key="6">
    <source>
        <dbReference type="EMBL" id="KFL32782.1"/>
    </source>
</evidence>
<evidence type="ECO:0008006" key="8">
    <source>
        <dbReference type="Google" id="ProtNLM"/>
    </source>
</evidence>
<dbReference type="Gene3D" id="3.30.390.30">
    <property type="match status" value="1"/>
</dbReference>
<dbReference type="OrthoDB" id="9761158at2"/>
<dbReference type="Pfam" id="PF07992">
    <property type="entry name" value="Pyr_redox_2"/>
    <property type="match status" value="1"/>
</dbReference>
<comment type="cofactor">
    <cofactor evidence="1">
        <name>FAD</name>
        <dbReference type="ChEBI" id="CHEBI:57692"/>
    </cofactor>
</comment>
<dbReference type="InterPro" id="IPR016156">
    <property type="entry name" value="FAD/NAD-linked_Rdtase_dimer_sf"/>
</dbReference>
<proteinExistence type="predicted"/>
<evidence type="ECO:0000256" key="3">
    <source>
        <dbReference type="ARBA" id="ARBA00022827"/>
    </source>
</evidence>
<keyword evidence="7" id="KW-1185">Reference proteome</keyword>
<dbReference type="RefSeq" id="WP_035077913.1">
    <property type="nucleotide sequence ID" value="NZ_JQGC01000001.1"/>
</dbReference>
<gene>
    <name evidence="6" type="ORF">JP75_01110</name>
</gene>
<protein>
    <recommendedName>
        <fullName evidence="8">FAD/NAD(P)-binding domain-containing protein</fullName>
    </recommendedName>
</protein>
<dbReference type="Proteomes" id="UP000028981">
    <property type="component" value="Unassembled WGS sequence"/>
</dbReference>
<dbReference type="SUPFAM" id="SSF55424">
    <property type="entry name" value="FAD/NAD-linked reductases, dimerisation (C-terminal) domain"/>
    <property type="match status" value="1"/>
</dbReference>
<evidence type="ECO:0000259" key="4">
    <source>
        <dbReference type="Pfam" id="PF02852"/>
    </source>
</evidence>
<feature type="domain" description="Pyridine nucleotide-disulphide oxidoreductase dimerisation" evidence="4">
    <location>
        <begin position="329"/>
        <end position="434"/>
    </location>
</feature>
<dbReference type="GO" id="GO:0050660">
    <property type="term" value="F:flavin adenine dinucleotide binding"/>
    <property type="evidence" value="ECO:0007669"/>
    <property type="project" value="TreeGrafter"/>
</dbReference>
<name>A0A087M7C9_9HYPH</name>